<dbReference type="EMBL" id="RDQH01000329">
    <property type="protein sequence ID" value="RXI02892.1"/>
    <property type="molecule type" value="Genomic_DNA"/>
</dbReference>
<reference evidence="2 3" key="1">
    <citation type="submission" date="2018-10" db="EMBL/GenBank/DDBJ databases">
        <title>A high-quality apple genome assembly.</title>
        <authorList>
            <person name="Hu J."/>
        </authorList>
    </citation>
    <scope>NUCLEOTIDE SEQUENCE [LARGE SCALE GENOMIC DNA]</scope>
    <source>
        <strain evidence="3">cv. HFTH1</strain>
        <tissue evidence="2">Young leaf</tissue>
    </source>
</reference>
<dbReference type="Pfam" id="PF05699">
    <property type="entry name" value="Dimer_Tnp_hAT"/>
    <property type="match status" value="1"/>
</dbReference>
<comment type="caution">
    <text evidence="2">The sequence shown here is derived from an EMBL/GenBank/DDBJ whole genome shotgun (WGS) entry which is preliminary data.</text>
</comment>
<gene>
    <name evidence="2" type="ORF">DVH24_002970</name>
</gene>
<dbReference type="STRING" id="3750.A0A498KBQ0"/>
<sequence length="187" mass="20667">MMARDVLGTPMSNVAPESAFNVGGRVLDECRSSLNPDMQLIVKPFCWINTWPIRYWKSISAVVFPADFRSAAGITDQKLTSQAHEIVGRINGRFGTLTAVAMRHLDCSLDLHALCALYAVTDVALVTSLRDGMYLVSYEYVACQDSKRGVLILSEGEWALDVVLEKSVVKHSLHGELFSILASLRFT</sequence>
<evidence type="ECO:0000313" key="3">
    <source>
        <dbReference type="Proteomes" id="UP000290289"/>
    </source>
</evidence>
<accession>A0A498KBQ0</accession>
<feature type="domain" description="HAT C-terminal dimerisation" evidence="1">
    <location>
        <begin position="2"/>
        <end position="38"/>
    </location>
</feature>
<dbReference type="SUPFAM" id="SSF53756">
    <property type="entry name" value="UDP-Glycosyltransferase/glycogen phosphorylase"/>
    <property type="match status" value="1"/>
</dbReference>
<dbReference type="Pfam" id="PF00982">
    <property type="entry name" value="Glyco_transf_20"/>
    <property type="match status" value="1"/>
</dbReference>
<dbReference type="GO" id="GO:0046983">
    <property type="term" value="F:protein dimerization activity"/>
    <property type="evidence" value="ECO:0007669"/>
    <property type="project" value="InterPro"/>
</dbReference>
<dbReference type="InterPro" id="IPR001830">
    <property type="entry name" value="Glyco_trans_20"/>
</dbReference>
<dbReference type="AlphaFoldDB" id="A0A498KBQ0"/>
<protein>
    <recommendedName>
        <fullName evidence="1">HAT C-terminal dimerisation domain-containing protein</fullName>
    </recommendedName>
</protein>
<organism evidence="2 3">
    <name type="scientific">Malus domestica</name>
    <name type="common">Apple</name>
    <name type="synonym">Pyrus malus</name>
    <dbReference type="NCBI Taxonomy" id="3750"/>
    <lineage>
        <taxon>Eukaryota</taxon>
        <taxon>Viridiplantae</taxon>
        <taxon>Streptophyta</taxon>
        <taxon>Embryophyta</taxon>
        <taxon>Tracheophyta</taxon>
        <taxon>Spermatophyta</taxon>
        <taxon>Magnoliopsida</taxon>
        <taxon>eudicotyledons</taxon>
        <taxon>Gunneridae</taxon>
        <taxon>Pentapetalae</taxon>
        <taxon>rosids</taxon>
        <taxon>fabids</taxon>
        <taxon>Rosales</taxon>
        <taxon>Rosaceae</taxon>
        <taxon>Amygdaloideae</taxon>
        <taxon>Maleae</taxon>
        <taxon>Malus</taxon>
    </lineage>
</organism>
<proteinExistence type="predicted"/>
<keyword evidence="3" id="KW-1185">Reference proteome</keyword>
<dbReference type="PANTHER" id="PTHR10788:SF106">
    <property type="entry name" value="BCDNA.GH08860"/>
    <property type="match status" value="1"/>
</dbReference>
<dbReference type="GO" id="GO:0005829">
    <property type="term" value="C:cytosol"/>
    <property type="evidence" value="ECO:0007669"/>
    <property type="project" value="TreeGrafter"/>
</dbReference>
<evidence type="ECO:0000259" key="1">
    <source>
        <dbReference type="Pfam" id="PF05699"/>
    </source>
</evidence>
<name>A0A498KBQ0_MALDO</name>
<dbReference type="GO" id="GO:0003825">
    <property type="term" value="F:alpha,alpha-trehalose-phosphate synthase (UDP-forming) activity"/>
    <property type="evidence" value="ECO:0007669"/>
    <property type="project" value="TreeGrafter"/>
</dbReference>
<dbReference type="InterPro" id="IPR008906">
    <property type="entry name" value="HATC_C_dom"/>
</dbReference>
<dbReference type="GO" id="GO:0004805">
    <property type="term" value="F:trehalose-phosphatase activity"/>
    <property type="evidence" value="ECO:0007669"/>
    <property type="project" value="TreeGrafter"/>
</dbReference>
<dbReference type="Gene3D" id="3.40.50.2000">
    <property type="entry name" value="Glycogen Phosphorylase B"/>
    <property type="match status" value="1"/>
</dbReference>
<evidence type="ECO:0000313" key="2">
    <source>
        <dbReference type="EMBL" id="RXI02892.1"/>
    </source>
</evidence>
<dbReference type="Proteomes" id="UP000290289">
    <property type="component" value="Chromosome 3"/>
</dbReference>
<dbReference type="GO" id="GO:0005992">
    <property type="term" value="P:trehalose biosynthetic process"/>
    <property type="evidence" value="ECO:0007669"/>
    <property type="project" value="InterPro"/>
</dbReference>
<dbReference type="PANTHER" id="PTHR10788">
    <property type="entry name" value="TREHALOSE-6-PHOSPHATE SYNTHASE"/>
    <property type="match status" value="1"/>
</dbReference>